<dbReference type="GO" id="GO:0005506">
    <property type="term" value="F:iron ion binding"/>
    <property type="evidence" value="ECO:0007669"/>
    <property type="project" value="InterPro"/>
</dbReference>
<gene>
    <name evidence="7" type="ORF">CLV45_2383</name>
</gene>
<dbReference type="RefSeq" id="WP_100336570.1">
    <property type="nucleotide sequence ID" value="NZ_PGFA01000001.1"/>
</dbReference>
<feature type="transmembrane region" description="Helical" evidence="5">
    <location>
        <begin position="273"/>
        <end position="291"/>
    </location>
</feature>
<dbReference type="EMBL" id="PGFA01000001">
    <property type="protein sequence ID" value="PJJ60946.1"/>
    <property type="molecule type" value="Genomic_DNA"/>
</dbReference>
<name>A0A2M9BSL8_9BACT</name>
<feature type="transmembrane region" description="Helical" evidence="5">
    <location>
        <begin position="156"/>
        <end position="176"/>
    </location>
</feature>
<reference evidence="7 8" key="1">
    <citation type="submission" date="2017-11" db="EMBL/GenBank/DDBJ databases">
        <title>Genomic Encyclopedia of Archaeal and Bacterial Type Strains, Phase II (KMG-II): From Individual Species to Whole Genera.</title>
        <authorList>
            <person name="Goeker M."/>
        </authorList>
    </citation>
    <scope>NUCLEOTIDE SEQUENCE [LARGE SCALE GENOMIC DNA]</scope>
    <source>
        <strain evidence="7 8">DSM 11115</strain>
    </source>
</reference>
<evidence type="ECO:0000256" key="3">
    <source>
        <dbReference type="ARBA" id="ARBA00022989"/>
    </source>
</evidence>
<evidence type="ECO:0000313" key="8">
    <source>
        <dbReference type="Proteomes" id="UP000228535"/>
    </source>
</evidence>
<dbReference type="AlphaFoldDB" id="A0A2M9BSL8"/>
<dbReference type="PANTHER" id="PTHR11863">
    <property type="entry name" value="STEROL DESATURASE"/>
    <property type="match status" value="1"/>
</dbReference>
<comment type="subcellular location">
    <subcellularLocation>
        <location evidence="1">Membrane</location>
    </subcellularLocation>
</comment>
<evidence type="ECO:0000256" key="4">
    <source>
        <dbReference type="ARBA" id="ARBA00023136"/>
    </source>
</evidence>
<dbReference type="OrthoDB" id="9770329at2"/>
<organism evidence="7 8">
    <name type="scientific">Hymenobacter chitinivorans DSM 11115</name>
    <dbReference type="NCBI Taxonomy" id="1121954"/>
    <lineage>
        <taxon>Bacteria</taxon>
        <taxon>Pseudomonadati</taxon>
        <taxon>Bacteroidota</taxon>
        <taxon>Cytophagia</taxon>
        <taxon>Cytophagales</taxon>
        <taxon>Hymenobacteraceae</taxon>
        <taxon>Hymenobacter</taxon>
    </lineage>
</organism>
<feature type="domain" description="Fatty acid hydroxylase" evidence="6">
    <location>
        <begin position="202"/>
        <end position="336"/>
    </location>
</feature>
<dbReference type="Proteomes" id="UP000228535">
    <property type="component" value="Unassembled WGS sequence"/>
</dbReference>
<dbReference type="Pfam" id="PF04116">
    <property type="entry name" value="FA_hydroxylase"/>
    <property type="match status" value="1"/>
</dbReference>
<proteinExistence type="predicted"/>
<evidence type="ECO:0000256" key="5">
    <source>
        <dbReference type="SAM" id="Phobius"/>
    </source>
</evidence>
<feature type="transmembrane region" description="Helical" evidence="5">
    <location>
        <begin position="61"/>
        <end position="79"/>
    </location>
</feature>
<feature type="transmembrane region" description="Helical" evidence="5">
    <location>
        <begin position="116"/>
        <end position="135"/>
    </location>
</feature>
<accession>A0A2M9BSL8</accession>
<feature type="transmembrane region" description="Helical" evidence="5">
    <location>
        <begin position="21"/>
        <end position="41"/>
    </location>
</feature>
<keyword evidence="8" id="KW-1185">Reference proteome</keyword>
<evidence type="ECO:0000259" key="6">
    <source>
        <dbReference type="Pfam" id="PF04116"/>
    </source>
</evidence>
<dbReference type="GO" id="GO:0016491">
    <property type="term" value="F:oxidoreductase activity"/>
    <property type="evidence" value="ECO:0007669"/>
    <property type="project" value="InterPro"/>
</dbReference>
<keyword evidence="2 5" id="KW-0812">Transmembrane</keyword>
<dbReference type="InterPro" id="IPR050307">
    <property type="entry name" value="Sterol_Desaturase_Related"/>
</dbReference>
<keyword evidence="3 5" id="KW-1133">Transmembrane helix</keyword>
<dbReference type="GO" id="GO:0016020">
    <property type="term" value="C:membrane"/>
    <property type="evidence" value="ECO:0007669"/>
    <property type="project" value="UniProtKB-SubCell"/>
</dbReference>
<dbReference type="GO" id="GO:0008610">
    <property type="term" value="P:lipid biosynthetic process"/>
    <property type="evidence" value="ECO:0007669"/>
    <property type="project" value="InterPro"/>
</dbReference>
<dbReference type="InterPro" id="IPR006694">
    <property type="entry name" value="Fatty_acid_hydroxylase"/>
</dbReference>
<sequence>MPTRTTSLKQRFYFGQGYVSGYISIFLSMLALCAVLCFHYPEYLTTPEFREIYTGELMKTLLVAVIVASFFFATLSFLLSQRKQHAVMGIVLSAMAVVIGGFSVQPRAVEKTFWHIGLDWLLLDLLLMAVIFVPIEMAWPRHEKQARFHAEWRTDLVYFAISHLFVQFFGVITQAPAKLLFGWMGLAPLQHWVQQLPFVAGFLLALLVTDLFQYAAHRLFHSHVYLWRFHSVHHSTQAMDWLAGSRTHFIDIFVTRSISFIPLYVLGFSELTFNAYILFVSIHAVLIHANTSLNFGWLKYLLVTPQFHHWHHCEDPAHYGKNFAIHFPLIDRIFGTYYLPGNEWPEATGVREGSYPKGYLKQLKHPFTKSPFDKDLNMEEPSSR</sequence>
<protein>
    <submittedName>
        <fullName evidence="7">Lathosterol oxidase</fullName>
    </submittedName>
</protein>
<comment type="caution">
    <text evidence="7">The sequence shown here is derived from an EMBL/GenBank/DDBJ whole genome shotgun (WGS) entry which is preliminary data.</text>
</comment>
<feature type="transmembrane region" description="Helical" evidence="5">
    <location>
        <begin position="196"/>
        <end position="216"/>
    </location>
</feature>
<evidence type="ECO:0000256" key="2">
    <source>
        <dbReference type="ARBA" id="ARBA00022692"/>
    </source>
</evidence>
<keyword evidence="4 5" id="KW-0472">Membrane</keyword>
<evidence type="ECO:0000256" key="1">
    <source>
        <dbReference type="ARBA" id="ARBA00004370"/>
    </source>
</evidence>
<evidence type="ECO:0000313" key="7">
    <source>
        <dbReference type="EMBL" id="PJJ60946.1"/>
    </source>
</evidence>
<feature type="transmembrane region" description="Helical" evidence="5">
    <location>
        <begin position="86"/>
        <end position="104"/>
    </location>
</feature>